<evidence type="ECO:0000313" key="4">
    <source>
        <dbReference type="Proteomes" id="UP000606922"/>
    </source>
</evidence>
<comment type="caution">
    <text evidence="3">The sequence shown here is derived from an EMBL/GenBank/DDBJ whole genome shotgun (WGS) entry which is preliminary data.</text>
</comment>
<sequence>MKIAEDRRRAARRPPALAGVALALLMTGCSLNPAAEHPVASPPAATPPPAEVAVPDVPIQGTQNAPARAVVAPARVVVPDAEIDLEIEPVGVLANGEMELPANTKVAGWYKFGPDPASPTGATILAAHVDSLVYGLGPFSRLKELAPGAAVTVTTVDGTVHAYTIASIARIPKQEIALDTVFDRTGPAHLVLMTCGGQFDDETGHYLDNILAIATPVAP</sequence>
<accession>A0A916WLA4</accession>
<reference evidence="3" key="2">
    <citation type="submission" date="2020-09" db="EMBL/GenBank/DDBJ databases">
        <authorList>
            <person name="Sun Q."/>
            <person name="Zhou Y."/>
        </authorList>
    </citation>
    <scope>NUCLEOTIDE SEQUENCE</scope>
    <source>
        <strain evidence="3">CGMCC 1.12813</strain>
    </source>
</reference>
<feature type="signal peptide" evidence="2">
    <location>
        <begin position="1"/>
        <end position="34"/>
    </location>
</feature>
<dbReference type="InterPro" id="IPR023365">
    <property type="entry name" value="Sortase_dom-sf"/>
</dbReference>
<dbReference type="Gene3D" id="2.40.260.10">
    <property type="entry name" value="Sortase"/>
    <property type="match status" value="1"/>
</dbReference>
<keyword evidence="4" id="KW-1185">Reference proteome</keyword>
<dbReference type="CDD" id="cd05829">
    <property type="entry name" value="Sortase_F"/>
    <property type="match status" value="1"/>
</dbReference>
<dbReference type="InterPro" id="IPR042001">
    <property type="entry name" value="Sortase_F"/>
</dbReference>
<dbReference type="SUPFAM" id="SSF63817">
    <property type="entry name" value="Sortase"/>
    <property type="match status" value="1"/>
</dbReference>
<evidence type="ECO:0000256" key="1">
    <source>
        <dbReference type="ARBA" id="ARBA00022801"/>
    </source>
</evidence>
<dbReference type="InterPro" id="IPR005754">
    <property type="entry name" value="Sortase"/>
</dbReference>
<name>A0A916WLA4_9MICO</name>
<keyword evidence="1" id="KW-0378">Hydrolase</keyword>
<dbReference type="GO" id="GO:0016787">
    <property type="term" value="F:hydrolase activity"/>
    <property type="evidence" value="ECO:0007669"/>
    <property type="project" value="UniProtKB-KW"/>
</dbReference>
<dbReference type="Pfam" id="PF04203">
    <property type="entry name" value="Sortase"/>
    <property type="match status" value="1"/>
</dbReference>
<proteinExistence type="predicted"/>
<evidence type="ECO:0008006" key="5">
    <source>
        <dbReference type="Google" id="ProtNLM"/>
    </source>
</evidence>
<evidence type="ECO:0000313" key="3">
    <source>
        <dbReference type="EMBL" id="GGB08545.1"/>
    </source>
</evidence>
<reference evidence="3" key="1">
    <citation type="journal article" date="2014" name="Int. J. Syst. Evol. Microbiol.">
        <title>Complete genome sequence of Corynebacterium casei LMG S-19264T (=DSM 44701T), isolated from a smear-ripened cheese.</title>
        <authorList>
            <consortium name="US DOE Joint Genome Institute (JGI-PGF)"/>
            <person name="Walter F."/>
            <person name="Albersmeier A."/>
            <person name="Kalinowski J."/>
            <person name="Ruckert C."/>
        </authorList>
    </citation>
    <scope>NUCLEOTIDE SEQUENCE</scope>
    <source>
        <strain evidence="3">CGMCC 1.12813</strain>
    </source>
</reference>
<protein>
    <recommendedName>
        <fullName evidence="5">Class F sortase</fullName>
    </recommendedName>
</protein>
<gene>
    <name evidence="3" type="ORF">GCM10010979_23860</name>
</gene>
<dbReference type="PROSITE" id="PS51257">
    <property type="entry name" value="PROKAR_LIPOPROTEIN"/>
    <property type="match status" value="1"/>
</dbReference>
<organism evidence="3 4">
    <name type="scientific">Conyzicola nivalis</name>
    <dbReference type="NCBI Taxonomy" id="1477021"/>
    <lineage>
        <taxon>Bacteria</taxon>
        <taxon>Bacillati</taxon>
        <taxon>Actinomycetota</taxon>
        <taxon>Actinomycetes</taxon>
        <taxon>Micrococcales</taxon>
        <taxon>Microbacteriaceae</taxon>
        <taxon>Conyzicola</taxon>
    </lineage>
</organism>
<keyword evidence="2" id="KW-0732">Signal</keyword>
<evidence type="ECO:0000256" key="2">
    <source>
        <dbReference type="SAM" id="SignalP"/>
    </source>
</evidence>
<feature type="chain" id="PRO_5037203332" description="Class F sortase" evidence="2">
    <location>
        <begin position="35"/>
        <end position="219"/>
    </location>
</feature>
<dbReference type="AlphaFoldDB" id="A0A916WLA4"/>
<dbReference type="EMBL" id="BMGB01000001">
    <property type="protein sequence ID" value="GGB08545.1"/>
    <property type="molecule type" value="Genomic_DNA"/>
</dbReference>
<dbReference type="Proteomes" id="UP000606922">
    <property type="component" value="Unassembled WGS sequence"/>
</dbReference>